<proteinExistence type="predicted"/>
<name>A0A8J3N7S8_9CHLR</name>
<evidence type="ECO:0000313" key="1">
    <source>
        <dbReference type="EMBL" id="GHO98800.1"/>
    </source>
</evidence>
<organism evidence="1 2">
    <name type="scientific">Reticulibacter mediterranei</name>
    <dbReference type="NCBI Taxonomy" id="2778369"/>
    <lineage>
        <taxon>Bacteria</taxon>
        <taxon>Bacillati</taxon>
        <taxon>Chloroflexota</taxon>
        <taxon>Ktedonobacteria</taxon>
        <taxon>Ktedonobacterales</taxon>
        <taxon>Reticulibacteraceae</taxon>
        <taxon>Reticulibacter</taxon>
    </lineage>
</organism>
<keyword evidence="2" id="KW-1185">Reference proteome</keyword>
<reference evidence="1" key="1">
    <citation type="submission" date="2020-10" db="EMBL/GenBank/DDBJ databases">
        <title>Taxonomic study of unclassified bacteria belonging to the class Ktedonobacteria.</title>
        <authorList>
            <person name="Yabe S."/>
            <person name="Wang C.M."/>
            <person name="Zheng Y."/>
            <person name="Sakai Y."/>
            <person name="Cavaletti L."/>
            <person name="Monciardini P."/>
            <person name="Donadio S."/>
        </authorList>
    </citation>
    <scope>NUCLEOTIDE SEQUENCE</scope>
    <source>
        <strain evidence="1">ID150040</strain>
    </source>
</reference>
<protein>
    <submittedName>
        <fullName evidence="1">Uncharacterized protein</fullName>
    </submittedName>
</protein>
<dbReference type="RefSeq" id="WP_220209492.1">
    <property type="nucleotide sequence ID" value="NZ_BNJK01000002.1"/>
</dbReference>
<accession>A0A8J3N7S8</accession>
<comment type="caution">
    <text evidence="1">The sequence shown here is derived from an EMBL/GenBank/DDBJ whole genome shotgun (WGS) entry which is preliminary data.</text>
</comment>
<gene>
    <name evidence="1" type="ORF">KSF_088480</name>
</gene>
<sequence length="133" mass="14303">MDSLALILAALAAGAATGGQAIAGDALKDSYAGLKALIKRKFAGKPKAEMVLTEHESNPKIWEAPLKEALVQEHIDQDQQIMEAAQRVMQLVQPRQAAKGRYNVQITGDVHGFAQGDGQNVTMHFGGEPKEKK</sequence>
<dbReference type="EMBL" id="BNJK01000002">
    <property type="protein sequence ID" value="GHO98800.1"/>
    <property type="molecule type" value="Genomic_DNA"/>
</dbReference>
<dbReference type="Proteomes" id="UP000597444">
    <property type="component" value="Unassembled WGS sequence"/>
</dbReference>
<dbReference type="AlphaFoldDB" id="A0A8J3N7S8"/>
<evidence type="ECO:0000313" key="2">
    <source>
        <dbReference type="Proteomes" id="UP000597444"/>
    </source>
</evidence>